<protein>
    <submittedName>
        <fullName evidence="1">Uncharacterized protein</fullName>
    </submittedName>
</protein>
<accession>A0A8S5RPA9</accession>
<organism evidence="1">
    <name type="scientific">virus sp. ctoYX9</name>
    <dbReference type="NCBI Taxonomy" id="2825822"/>
    <lineage>
        <taxon>Viruses</taxon>
    </lineage>
</organism>
<reference evidence="1" key="1">
    <citation type="journal article" date="2021" name="Proc. Natl. Acad. Sci. U.S.A.">
        <title>A Catalog of Tens of Thousands of Viruses from Human Metagenomes Reveals Hidden Associations with Chronic Diseases.</title>
        <authorList>
            <person name="Tisza M.J."/>
            <person name="Buck C.B."/>
        </authorList>
    </citation>
    <scope>NUCLEOTIDE SEQUENCE</scope>
    <source>
        <strain evidence="1">CtoYX9</strain>
    </source>
</reference>
<evidence type="ECO:0000313" key="1">
    <source>
        <dbReference type="EMBL" id="DAE33019.1"/>
    </source>
</evidence>
<sequence length="134" mass="15114">MEGGGGASGGGRYEEKGGGQQVDSLFAEATDNEKIKAIYGNFGLWSWLRYWFLDTENYVTFMLLDKSYYDYDYEKPSKRTEAALTAAKSDDELEAKLRGMGLNVRPKKKTLTPEELQAEVMSVAVSHRTTNCRY</sequence>
<proteinExistence type="predicted"/>
<dbReference type="EMBL" id="BK059131">
    <property type="protein sequence ID" value="DAE33019.1"/>
    <property type="molecule type" value="Genomic_DNA"/>
</dbReference>
<name>A0A8S5RPA9_9VIRU</name>